<sequence>MCLHSNLAKNIALSTRLKLHLMRAALYVVDLKRFRKIAAGDRLRGQYQALSQDPNSLSNLDQDLPNNMIHQVAIKSLPQDWLWCETWCDDISKATAKTIDLCNNPKTKEPKLKAAVRIVSEWSRYNSEVKQFLRRVQENRTKTPHSSPSTAPPQPTGQHLGMNTGYRLLQRKRHYISTVSDEDCD</sequence>
<dbReference type="Pfam" id="PF18404">
    <property type="entry name" value="Glyco_transf_24"/>
    <property type="match status" value="1"/>
</dbReference>
<dbReference type="GO" id="GO:0005783">
    <property type="term" value="C:endoplasmic reticulum"/>
    <property type="evidence" value="ECO:0007669"/>
    <property type="project" value="TreeGrafter"/>
</dbReference>
<dbReference type="GO" id="GO:0051082">
    <property type="term" value="F:unfolded protein binding"/>
    <property type="evidence" value="ECO:0007669"/>
    <property type="project" value="TreeGrafter"/>
</dbReference>
<dbReference type="OrthoDB" id="27683at2759"/>
<dbReference type="InterPro" id="IPR029044">
    <property type="entry name" value="Nucleotide-diphossugar_trans"/>
</dbReference>
<protein>
    <submittedName>
        <fullName evidence="7">UDP-glucose:glycoprotein glucosyltransferase 1-like</fullName>
    </submittedName>
</protein>
<dbReference type="RefSeq" id="XP_030642409.1">
    <property type="nucleotide sequence ID" value="XM_030786549.1"/>
</dbReference>
<dbReference type="Proteomes" id="UP000504632">
    <property type="component" value="Chromosome 10"/>
</dbReference>
<comment type="function">
    <text evidence="2">Recognizes glycoproteins with minor folding defects. Reglucosylates single N-glycans near the misfolded part of the protein, thus providing quality control for protein folding in the endoplasmic reticulum. Reglucosylated proteins are recognized by calreticulin for recycling to the endoplasmic reticulum and refolding or degradation.</text>
</comment>
<evidence type="ECO:0000256" key="3">
    <source>
        <dbReference type="ARBA" id="ARBA00048456"/>
    </source>
</evidence>
<dbReference type="GO" id="GO:0036503">
    <property type="term" value="P:ERAD pathway"/>
    <property type="evidence" value="ECO:0007669"/>
    <property type="project" value="TreeGrafter"/>
</dbReference>
<organism evidence="6 7">
    <name type="scientific">Chanos chanos</name>
    <name type="common">Milkfish</name>
    <name type="synonym">Mugil chanos</name>
    <dbReference type="NCBI Taxonomy" id="29144"/>
    <lineage>
        <taxon>Eukaryota</taxon>
        <taxon>Metazoa</taxon>
        <taxon>Chordata</taxon>
        <taxon>Craniata</taxon>
        <taxon>Vertebrata</taxon>
        <taxon>Euteleostomi</taxon>
        <taxon>Actinopterygii</taxon>
        <taxon>Neopterygii</taxon>
        <taxon>Teleostei</taxon>
        <taxon>Ostariophysi</taxon>
        <taxon>Gonorynchiformes</taxon>
        <taxon>Chanidae</taxon>
        <taxon>Chanos</taxon>
    </lineage>
</organism>
<reference evidence="7" key="1">
    <citation type="submission" date="2025-08" db="UniProtKB">
        <authorList>
            <consortium name="RefSeq"/>
        </authorList>
    </citation>
    <scope>IDENTIFICATION</scope>
</reference>
<evidence type="ECO:0000259" key="5">
    <source>
        <dbReference type="Pfam" id="PF18404"/>
    </source>
</evidence>
<dbReference type="InterPro" id="IPR009448">
    <property type="entry name" value="UDP-g_GGtrans"/>
</dbReference>
<gene>
    <name evidence="7" type="primary">LOC115822638</name>
</gene>
<dbReference type="SUPFAM" id="SSF53448">
    <property type="entry name" value="Nucleotide-diphospho-sugar transferases"/>
    <property type="match status" value="1"/>
</dbReference>
<keyword evidence="6" id="KW-1185">Reference proteome</keyword>
<dbReference type="AlphaFoldDB" id="A0A6J2WDS5"/>
<dbReference type="GeneID" id="115822638"/>
<dbReference type="Gene3D" id="3.90.550.10">
    <property type="entry name" value="Spore Coat Polysaccharide Biosynthesis Protein SpsA, Chain A"/>
    <property type="match status" value="1"/>
</dbReference>
<feature type="domain" description="Glucosyltransferase 24 catalytic" evidence="5">
    <location>
        <begin position="24"/>
        <end position="131"/>
    </location>
</feature>
<comment type="cofactor">
    <cofactor evidence="1">
        <name>Ca(2+)</name>
        <dbReference type="ChEBI" id="CHEBI:29108"/>
    </cofactor>
</comment>
<comment type="catalytic activity">
    <reaction evidence="3">
        <text>N(4)-(alpha-D-Man-(1-&gt;2)-alpha-D-Man-(1-&gt;2)-alpha-D-Man-(1-&gt;3)-[alpha-D-Man-(1-&gt;2)-alpha-D-Man-(1-&gt;3)-[alpha-D-Man-(1-&gt;2)-alpha-D-Man-(1-&gt;6)]-alpha-D-Man-(1-&gt;6)]-beta-D-Man-(1-&gt;4)-beta-D-GlcNAc-(1-&gt;4)-beta-D-GlcNAc)-L-asparaginyl-[protein] (N-glucan mannose isomer 9A1,2,3B1,2,3) + UDP-alpha-D-glucose = N(4)-(alpha-D-Glc-(1-&gt;3)-alpha-D-Man-(1-&gt;2)-alpha-D-Man-(1-&gt;2)-alpha-D-Man-(1-&gt;3)-[alpha-D-Man-(1-&gt;2)-alpha-D-Man-(1-&gt;3)-[alpha-D-Man-(1-&gt;2)-alpha-D-Man-(1-&gt;6)]-alpha-D-Man-(1-&gt;6)]-beta-D-Man-(1-&gt;4)-beta-D-GlcNAc-(1-&gt;4)-beta-D-GlcNAc)-L-asparaginyl-[protein] + UDP + H(+)</text>
        <dbReference type="Rhea" id="RHEA:61304"/>
        <dbReference type="Rhea" id="RHEA-COMP:14356"/>
        <dbReference type="Rhea" id="RHEA-COMP:14357"/>
        <dbReference type="ChEBI" id="CHEBI:15378"/>
        <dbReference type="ChEBI" id="CHEBI:58223"/>
        <dbReference type="ChEBI" id="CHEBI:58885"/>
        <dbReference type="ChEBI" id="CHEBI:59080"/>
        <dbReference type="ChEBI" id="CHEBI:139493"/>
    </reaction>
</comment>
<dbReference type="GO" id="GO:0003980">
    <property type="term" value="F:UDP-glucose:glycoprotein glucosyltransferase activity"/>
    <property type="evidence" value="ECO:0007669"/>
    <property type="project" value="InterPro"/>
</dbReference>
<dbReference type="InParanoid" id="A0A6J2WDS5"/>
<dbReference type="InterPro" id="IPR040497">
    <property type="entry name" value="Glyco_transf_24"/>
</dbReference>
<dbReference type="GO" id="GO:0018279">
    <property type="term" value="P:protein N-linked glycosylation via asparagine"/>
    <property type="evidence" value="ECO:0007669"/>
    <property type="project" value="TreeGrafter"/>
</dbReference>
<feature type="region of interest" description="Disordered" evidence="4">
    <location>
        <begin position="138"/>
        <end position="162"/>
    </location>
</feature>
<evidence type="ECO:0000256" key="2">
    <source>
        <dbReference type="ARBA" id="ARBA00045874"/>
    </source>
</evidence>
<evidence type="ECO:0000313" key="6">
    <source>
        <dbReference type="Proteomes" id="UP000504632"/>
    </source>
</evidence>
<evidence type="ECO:0000313" key="7">
    <source>
        <dbReference type="RefSeq" id="XP_030642409.1"/>
    </source>
</evidence>
<evidence type="ECO:0000256" key="1">
    <source>
        <dbReference type="ARBA" id="ARBA00001913"/>
    </source>
</evidence>
<name>A0A6J2WDS5_CHACN</name>
<proteinExistence type="predicted"/>
<accession>A0A6J2WDS5</accession>
<evidence type="ECO:0000256" key="4">
    <source>
        <dbReference type="SAM" id="MobiDB-lite"/>
    </source>
</evidence>
<dbReference type="PANTHER" id="PTHR11226:SF1">
    <property type="entry name" value="UDP-GLUCOSE:GLYCOPROTEIN GLUCOSYLTRANSFERASE 2"/>
    <property type="match status" value="1"/>
</dbReference>
<dbReference type="PANTHER" id="PTHR11226">
    <property type="entry name" value="UDP-GLUCOSE GLYCOPROTEIN:GLUCOSYLTRANSFERASE"/>
    <property type="match status" value="1"/>
</dbReference>